<dbReference type="VEuPathDB" id="FungiDB:FVEG_07146"/>
<dbReference type="InterPro" id="IPR027523">
    <property type="entry name" value="CLU_prot"/>
</dbReference>
<dbReference type="PANTHER" id="PTHR12601">
    <property type="entry name" value="EUKARYOTIC TRANSLATION INITIATION FACTOR 3 SUBUNIT EIF-3"/>
    <property type="match status" value="1"/>
</dbReference>
<dbReference type="FunFam" id="1.25.40.10:FF:000293">
    <property type="entry name" value="Clustered mitochondria protein homolog"/>
    <property type="match status" value="1"/>
</dbReference>
<gene>
    <name evidence="2" type="primary">CLU1</name>
    <name evidence="2" type="synonym">TIF31</name>
    <name evidence="6" type="ORF">FVEG_07146</name>
</gene>
<sequence>MQIMVSSQEQVHEIRQSIIDLPSAFQYTCFHLEFNGEKINDFIPLSEIPDLGTTPEFHVVEDPYTEKEARIHFVRIRELIGASGDRCDTAQGLLPGLSLFETVATEAVSNNESAEESPIQNYDFQAVPSLTELVPPPSEPAPKTVKQISLSSWNPPPPHLRQRGHLLYLVVSTNEGEQYQITSHVSGFFVNKSSNAKFDPFPRPAPKGQSAHSLLSLIELVSASFAESFTKLQDYNNQRDPLATFQITNAIPAAPWVVPSPNSTLCTHLPDPARSQETYLLNGVENTDTLRDWNEEFQSAKELPRETVQDRVFRERLISKLFADYNEAATRGAVMVARGDIAPLNPTECRDAQIFVYNNIFFSFGADGVGTFTSEGGDEAARVATGKDVAGVKLVNQLDIEGLFTPATVVVDYLGKRIVGQSIVPGIFKQREPGENQIDYGAVDGKDIVAADERFAPGFAQLSKALKVKKHPVWDKEGKRFDLEASVETKGLLGTDARKYVLDLYRISPLDIAWLDEDGLPEDGDAYPHRMTVLRPELVDSFSRYKLKQWVDKEVARRAEQKKEKEAETKAAEDDAKGEEGEGEKKTTEGEGEGEASKEEDSQPNLSDFKFALNPDAFSGQAPQTDEEKAEFAADEEEVRAAGKYLRDQVIPDLLKDLSESEISFPMDGQSLSRLLHKRGINVRYLGKVAELSSDGRLRCLRDICVQDMVARAFKHVSAVYLRHLPVPAVPAAVSHLLNCLLGHRFNEKPVAELDPSIRNLYTDADWSFEKVTPESLRENIEEQILQRFRYELDDEWHNQVRPVQLLREVSLKIGIQLLAKDYSFTAETAAAATTSEAAPAKVEKPVANGQTNGESGSSKKKKKSKAREASPVEAAAPANVHTFNPEDVIDLVPLIKDSCPRSALAEEALEAGRISLLQNQKKLGQELLLESLSLHEQIYGILHPEVARVYNSLSMLYYQLDEKEAAVDLARKAIIVAERTVGVDSAETLLNYLNLSLFLHQIGDSKGALVYSKHALKMWKVIYGPDHPDSITTLNNAAVMLQNLKAYHESRLWFEESLRVCESVFGKQSINSATLLFQLAQALALDRDSKGAVTRMRESYNVFLAELGPEDKNTKEAESWLEQLTQNAVNIAKHAKDVAARRLRTGVRFTTNPSSLAASNATVPGREGPGSQVDSRSIDELIKFIEGGEHQQTKKRTGRGNPKRRGQAGAR</sequence>
<proteinExistence type="inferred from homology"/>
<dbReference type="InterPro" id="IPR011990">
    <property type="entry name" value="TPR-like_helical_dom_sf"/>
</dbReference>
<feature type="compositionally biased region" description="Basic residues" evidence="4">
    <location>
        <begin position="1194"/>
        <end position="1212"/>
    </location>
</feature>
<keyword evidence="1 2" id="KW-0963">Cytoplasm</keyword>
<name>W7M755_GIBM7</name>
<accession>W7M755</accession>
<dbReference type="CDD" id="cd15466">
    <property type="entry name" value="CLU-central"/>
    <property type="match status" value="1"/>
</dbReference>
<dbReference type="InterPro" id="IPR025697">
    <property type="entry name" value="CLU_dom"/>
</dbReference>
<dbReference type="PROSITE" id="PS50005">
    <property type="entry name" value="TPR"/>
    <property type="match status" value="1"/>
</dbReference>
<evidence type="ECO:0000256" key="3">
    <source>
        <dbReference type="PROSITE-ProRule" id="PRU00339"/>
    </source>
</evidence>
<dbReference type="EMBL" id="CM000584">
    <property type="protein sequence ID" value="EWG46841.1"/>
    <property type="molecule type" value="Genomic_DNA"/>
</dbReference>
<feature type="region of interest" description="Disordered" evidence="4">
    <location>
        <begin position="834"/>
        <end position="878"/>
    </location>
</feature>
<evidence type="ECO:0000313" key="6">
    <source>
        <dbReference type="EMBL" id="EWG46841.1"/>
    </source>
</evidence>
<evidence type="ECO:0000313" key="7">
    <source>
        <dbReference type="Proteomes" id="UP000009096"/>
    </source>
</evidence>
<dbReference type="GeneID" id="30064978"/>
<dbReference type="PANTHER" id="PTHR12601:SF6">
    <property type="entry name" value="CLUSTERED MITOCHONDRIA PROTEIN HOMOLOG"/>
    <property type="match status" value="1"/>
</dbReference>
<dbReference type="GO" id="GO:0005737">
    <property type="term" value="C:cytoplasm"/>
    <property type="evidence" value="ECO:0007669"/>
    <property type="project" value="UniProtKB-SubCell"/>
</dbReference>
<dbReference type="HAMAP" id="MF_03013">
    <property type="entry name" value="CLU"/>
    <property type="match status" value="1"/>
</dbReference>
<keyword evidence="3" id="KW-0802">TPR repeat</keyword>
<evidence type="ECO:0000259" key="5">
    <source>
        <dbReference type="PROSITE" id="PS51823"/>
    </source>
</evidence>
<dbReference type="RefSeq" id="XP_018753032.1">
    <property type="nucleotide sequence ID" value="XM_018895718.1"/>
</dbReference>
<feature type="domain" description="Clu" evidence="5">
    <location>
        <begin position="271"/>
        <end position="515"/>
    </location>
</feature>
<comment type="similarity">
    <text evidence="2">Belongs to the CLU family.</text>
</comment>
<dbReference type="Pfam" id="PF12807">
    <property type="entry name" value="eIF3_p135"/>
    <property type="match status" value="1"/>
</dbReference>
<evidence type="ECO:0000256" key="1">
    <source>
        <dbReference type="ARBA" id="ARBA00022490"/>
    </source>
</evidence>
<feature type="compositionally biased region" description="Basic and acidic residues" evidence="4">
    <location>
        <begin position="1177"/>
        <end position="1193"/>
    </location>
</feature>
<dbReference type="GO" id="GO:0003729">
    <property type="term" value="F:mRNA binding"/>
    <property type="evidence" value="ECO:0007669"/>
    <property type="project" value="TreeGrafter"/>
</dbReference>
<dbReference type="Proteomes" id="UP000009096">
    <property type="component" value="Chromosome 7"/>
</dbReference>
<dbReference type="EMBL" id="DS022249">
    <property type="protein sequence ID" value="EWG46841.1"/>
    <property type="molecule type" value="Genomic_DNA"/>
</dbReference>
<dbReference type="InterPro" id="IPR028275">
    <property type="entry name" value="CLU_N"/>
</dbReference>
<dbReference type="PROSITE" id="PS51823">
    <property type="entry name" value="CLU"/>
    <property type="match status" value="1"/>
</dbReference>
<reference evidence="6 7" key="1">
    <citation type="journal article" date="2010" name="Nature">
        <title>Comparative genomics reveals mobile pathogenicity chromosomes in Fusarium.</title>
        <authorList>
            <person name="Ma L.J."/>
            <person name="van der Does H.C."/>
            <person name="Borkovich K.A."/>
            <person name="Coleman J.J."/>
            <person name="Daboussi M.J."/>
            <person name="Di Pietro A."/>
            <person name="Dufresne M."/>
            <person name="Freitag M."/>
            <person name="Grabherr M."/>
            <person name="Henrissat B."/>
            <person name="Houterman P.M."/>
            <person name="Kang S."/>
            <person name="Shim W.B."/>
            <person name="Woloshuk C."/>
            <person name="Xie X."/>
            <person name="Xu J.R."/>
            <person name="Antoniw J."/>
            <person name="Baker S.E."/>
            <person name="Bluhm B.H."/>
            <person name="Breakspear A."/>
            <person name="Brown D.W."/>
            <person name="Butchko R.A."/>
            <person name="Chapman S."/>
            <person name="Coulson R."/>
            <person name="Coutinho P.M."/>
            <person name="Danchin E.G."/>
            <person name="Diener A."/>
            <person name="Gale L.R."/>
            <person name="Gardiner D.M."/>
            <person name="Goff S."/>
            <person name="Hammond-Kosack K.E."/>
            <person name="Hilburn K."/>
            <person name="Hua-Van A."/>
            <person name="Jonkers W."/>
            <person name="Kazan K."/>
            <person name="Kodira C.D."/>
            <person name="Koehrsen M."/>
            <person name="Kumar L."/>
            <person name="Lee Y.H."/>
            <person name="Li L."/>
            <person name="Manners J.M."/>
            <person name="Miranda-Saavedra D."/>
            <person name="Mukherjee M."/>
            <person name="Park G."/>
            <person name="Park J."/>
            <person name="Park S.Y."/>
            <person name="Proctor R.H."/>
            <person name="Regev A."/>
            <person name="Ruiz-Roldan M.C."/>
            <person name="Sain D."/>
            <person name="Sakthikumar S."/>
            <person name="Sykes S."/>
            <person name="Schwartz D.C."/>
            <person name="Turgeon B.G."/>
            <person name="Wapinski I."/>
            <person name="Yoder O."/>
            <person name="Young S."/>
            <person name="Zeng Q."/>
            <person name="Zhou S."/>
            <person name="Galagan J."/>
            <person name="Cuomo C.A."/>
            <person name="Kistler H.C."/>
            <person name="Rep M."/>
        </authorList>
    </citation>
    <scope>NUCLEOTIDE SEQUENCE [LARGE SCALE GENOMIC DNA]</scope>
    <source>
        <strain evidence="7">M3125 / FGSC 7600</strain>
    </source>
</reference>
<feature type="compositionally biased region" description="Basic and acidic residues" evidence="4">
    <location>
        <begin position="558"/>
        <end position="601"/>
    </location>
</feature>
<keyword evidence="7" id="KW-1185">Reference proteome</keyword>
<protein>
    <recommendedName>
        <fullName evidence="2">Clustered mitochondria protein homolog</fullName>
    </recommendedName>
    <alternativeName>
        <fullName evidence="2">Protein TIF31 homolog</fullName>
    </alternativeName>
</protein>
<comment type="subcellular location">
    <subcellularLocation>
        <location evidence="2">Cytoplasm</location>
    </subcellularLocation>
</comment>
<evidence type="ECO:0000256" key="2">
    <source>
        <dbReference type="HAMAP-Rule" id="MF_03013"/>
    </source>
</evidence>
<dbReference type="GO" id="GO:0048312">
    <property type="term" value="P:intracellular distribution of mitochondria"/>
    <property type="evidence" value="ECO:0007669"/>
    <property type="project" value="TreeGrafter"/>
</dbReference>
<dbReference type="InterPro" id="IPR023231">
    <property type="entry name" value="GSKIP_dom_sf"/>
</dbReference>
<keyword evidence="2" id="KW-0694">RNA-binding</keyword>
<dbReference type="SUPFAM" id="SSF48452">
    <property type="entry name" value="TPR-like"/>
    <property type="match status" value="2"/>
</dbReference>
<comment type="function">
    <text evidence="2">mRNA-binding protein involved in proper cytoplasmic distribution of mitochondria.</text>
</comment>
<dbReference type="Gene3D" id="1.25.40.10">
    <property type="entry name" value="Tetratricopeptide repeat domain"/>
    <property type="match status" value="2"/>
</dbReference>
<dbReference type="Pfam" id="PF15044">
    <property type="entry name" value="CLU_N"/>
    <property type="match status" value="1"/>
</dbReference>
<feature type="region of interest" description="Disordered" evidence="4">
    <location>
        <begin position="558"/>
        <end position="634"/>
    </location>
</feature>
<evidence type="ECO:0000256" key="4">
    <source>
        <dbReference type="SAM" id="MobiDB-lite"/>
    </source>
</evidence>
<dbReference type="SUPFAM" id="SSF103107">
    <property type="entry name" value="Hypothetical protein c14orf129, hspc210"/>
    <property type="match status" value="1"/>
</dbReference>
<dbReference type="InterPro" id="IPR033646">
    <property type="entry name" value="CLU-central"/>
</dbReference>
<dbReference type="InterPro" id="IPR019734">
    <property type="entry name" value="TPR_rpt"/>
</dbReference>
<organism evidence="6 7">
    <name type="scientific">Gibberella moniliformis (strain M3125 / FGSC 7600)</name>
    <name type="common">Maize ear and stalk rot fungus</name>
    <name type="synonym">Fusarium verticillioides</name>
    <dbReference type="NCBI Taxonomy" id="334819"/>
    <lineage>
        <taxon>Eukaryota</taxon>
        <taxon>Fungi</taxon>
        <taxon>Dikarya</taxon>
        <taxon>Ascomycota</taxon>
        <taxon>Pezizomycotina</taxon>
        <taxon>Sordariomycetes</taxon>
        <taxon>Hypocreomycetidae</taxon>
        <taxon>Hypocreales</taxon>
        <taxon>Nectriaceae</taxon>
        <taxon>Fusarium</taxon>
        <taxon>Fusarium fujikuroi species complex</taxon>
    </lineage>
</organism>
<dbReference type="Pfam" id="PF13424">
    <property type="entry name" value="TPR_12"/>
    <property type="match status" value="1"/>
</dbReference>
<dbReference type="AlphaFoldDB" id="W7M755"/>
<dbReference type="Pfam" id="PF13236">
    <property type="entry name" value="CLU"/>
    <property type="match status" value="1"/>
</dbReference>
<dbReference type="Pfam" id="PF13374">
    <property type="entry name" value="TPR_10"/>
    <property type="match status" value="2"/>
</dbReference>
<dbReference type="GO" id="GO:0007005">
    <property type="term" value="P:mitochondrion organization"/>
    <property type="evidence" value="ECO:0007669"/>
    <property type="project" value="UniProtKB-UniRule"/>
</dbReference>
<comment type="subunit">
    <text evidence="2">May associate with the eukaryotic translation initiation factor 3 (eIF-3) complex.</text>
</comment>
<feature type="region of interest" description="Disordered" evidence="4">
    <location>
        <begin position="1155"/>
        <end position="1212"/>
    </location>
</feature>
<feature type="repeat" description="TPR" evidence="3">
    <location>
        <begin position="948"/>
        <end position="981"/>
    </location>
</feature>